<reference evidence="3" key="1">
    <citation type="journal article" date="2005" name="Nature">
        <title>The map-based sequence of the rice genome.</title>
        <authorList>
            <consortium name="International rice genome sequencing project (IRGSP)"/>
            <person name="Matsumoto T."/>
            <person name="Wu J."/>
            <person name="Kanamori H."/>
            <person name="Katayose Y."/>
            <person name="Fujisawa M."/>
            <person name="Namiki N."/>
            <person name="Mizuno H."/>
            <person name="Yamamoto K."/>
            <person name="Antonio B.A."/>
            <person name="Baba T."/>
            <person name="Sakata K."/>
            <person name="Nagamura Y."/>
            <person name="Aoki H."/>
            <person name="Arikawa K."/>
            <person name="Arita K."/>
            <person name="Bito T."/>
            <person name="Chiden Y."/>
            <person name="Fujitsuka N."/>
            <person name="Fukunaka R."/>
            <person name="Hamada M."/>
            <person name="Harada C."/>
            <person name="Hayashi A."/>
            <person name="Hijishita S."/>
            <person name="Honda M."/>
            <person name="Hosokawa S."/>
            <person name="Ichikawa Y."/>
            <person name="Idonuma A."/>
            <person name="Iijima M."/>
            <person name="Ikeda M."/>
            <person name="Ikeno M."/>
            <person name="Ito K."/>
            <person name="Ito S."/>
            <person name="Ito T."/>
            <person name="Ito Y."/>
            <person name="Ito Y."/>
            <person name="Iwabuchi A."/>
            <person name="Kamiya K."/>
            <person name="Karasawa W."/>
            <person name="Kurita K."/>
            <person name="Katagiri S."/>
            <person name="Kikuta A."/>
            <person name="Kobayashi H."/>
            <person name="Kobayashi N."/>
            <person name="Machita K."/>
            <person name="Maehara T."/>
            <person name="Masukawa M."/>
            <person name="Mizubayashi T."/>
            <person name="Mukai Y."/>
            <person name="Nagasaki H."/>
            <person name="Nagata Y."/>
            <person name="Naito S."/>
            <person name="Nakashima M."/>
            <person name="Nakama Y."/>
            <person name="Nakamichi Y."/>
            <person name="Nakamura M."/>
            <person name="Meguro A."/>
            <person name="Negishi M."/>
            <person name="Ohta I."/>
            <person name="Ohta T."/>
            <person name="Okamoto M."/>
            <person name="Ono N."/>
            <person name="Saji S."/>
            <person name="Sakaguchi M."/>
            <person name="Sakai K."/>
            <person name="Shibata M."/>
            <person name="Shimokawa T."/>
            <person name="Song J."/>
            <person name="Takazaki Y."/>
            <person name="Terasawa K."/>
            <person name="Tsugane M."/>
            <person name="Tsuji K."/>
            <person name="Ueda S."/>
            <person name="Waki K."/>
            <person name="Yamagata H."/>
            <person name="Yamamoto M."/>
            <person name="Yamamoto S."/>
            <person name="Yamane H."/>
            <person name="Yoshiki S."/>
            <person name="Yoshihara R."/>
            <person name="Yukawa K."/>
            <person name="Zhong H."/>
            <person name="Yano M."/>
            <person name="Yuan Q."/>
            <person name="Ouyang S."/>
            <person name="Liu J."/>
            <person name="Jones K.M."/>
            <person name="Gansberger K."/>
            <person name="Moffat K."/>
            <person name="Hill J."/>
            <person name="Bera J."/>
            <person name="Fadrosh D."/>
            <person name="Jin S."/>
            <person name="Johri S."/>
            <person name="Kim M."/>
            <person name="Overton L."/>
            <person name="Reardon M."/>
            <person name="Tsitrin T."/>
            <person name="Vuong H."/>
            <person name="Weaver B."/>
            <person name="Ciecko A."/>
            <person name="Tallon L."/>
            <person name="Jackson J."/>
            <person name="Pai G."/>
            <person name="Aken S.V."/>
            <person name="Utterback T."/>
            <person name="Reidmuller S."/>
            <person name="Feldblyum T."/>
            <person name="Hsiao J."/>
            <person name="Zismann V."/>
            <person name="Iobst S."/>
            <person name="de Vazeille A.R."/>
            <person name="Buell C.R."/>
            <person name="Ying K."/>
            <person name="Li Y."/>
            <person name="Lu T."/>
            <person name="Huang Y."/>
            <person name="Zhao Q."/>
            <person name="Feng Q."/>
            <person name="Zhang L."/>
            <person name="Zhu J."/>
            <person name="Weng Q."/>
            <person name="Mu J."/>
            <person name="Lu Y."/>
            <person name="Fan D."/>
            <person name="Liu Y."/>
            <person name="Guan J."/>
            <person name="Zhang Y."/>
            <person name="Yu S."/>
            <person name="Liu X."/>
            <person name="Zhang Y."/>
            <person name="Hong G."/>
            <person name="Han B."/>
            <person name="Choisne N."/>
            <person name="Demange N."/>
            <person name="Orjeda G."/>
            <person name="Samain S."/>
            <person name="Cattolico L."/>
            <person name="Pelletier E."/>
            <person name="Couloux A."/>
            <person name="Segurens B."/>
            <person name="Wincker P."/>
            <person name="D'Hont A."/>
            <person name="Scarpelli C."/>
            <person name="Weissenbach J."/>
            <person name="Salanoubat M."/>
            <person name="Quetier F."/>
            <person name="Yu Y."/>
            <person name="Kim H.R."/>
            <person name="Rambo T."/>
            <person name="Currie J."/>
            <person name="Collura K."/>
            <person name="Luo M."/>
            <person name="Yang T."/>
            <person name="Ammiraju J.S.S."/>
            <person name="Engler F."/>
            <person name="Soderlund C."/>
            <person name="Wing R.A."/>
            <person name="Palmer L.E."/>
            <person name="de la Bastide M."/>
            <person name="Spiegel L."/>
            <person name="Nascimento L."/>
            <person name="Zutavern T."/>
            <person name="O'Shaughnessy A."/>
            <person name="Dike S."/>
            <person name="Dedhia N."/>
            <person name="Preston R."/>
            <person name="Balija V."/>
            <person name="McCombie W.R."/>
            <person name="Chow T."/>
            <person name="Chen H."/>
            <person name="Chung M."/>
            <person name="Chen C."/>
            <person name="Shaw J."/>
            <person name="Wu H."/>
            <person name="Hsiao K."/>
            <person name="Chao Y."/>
            <person name="Chu M."/>
            <person name="Cheng C."/>
            <person name="Hour A."/>
            <person name="Lee P."/>
            <person name="Lin S."/>
            <person name="Lin Y."/>
            <person name="Liou J."/>
            <person name="Liu S."/>
            <person name="Hsing Y."/>
            <person name="Raghuvanshi S."/>
            <person name="Mohanty A."/>
            <person name="Bharti A.K."/>
            <person name="Gaur A."/>
            <person name="Gupta V."/>
            <person name="Kumar D."/>
            <person name="Ravi V."/>
            <person name="Vij S."/>
            <person name="Kapur A."/>
            <person name="Khurana P."/>
            <person name="Khurana P."/>
            <person name="Khurana J.P."/>
            <person name="Tyagi A.K."/>
            <person name="Gaikwad K."/>
            <person name="Singh A."/>
            <person name="Dalal V."/>
            <person name="Srivastava S."/>
            <person name="Dixit A."/>
            <person name="Pal A.K."/>
            <person name="Ghazi I.A."/>
            <person name="Yadav M."/>
            <person name="Pandit A."/>
            <person name="Bhargava A."/>
            <person name="Sureshbabu K."/>
            <person name="Batra K."/>
            <person name="Sharma T.R."/>
            <person name="Mohapatra T."/>
            <person name="Singh N.K."/>
            <person name="Messing J."/>
            <person name="Nelson A.B."/>
            <person name="Fuks G."/>
            <person name="Kavchok S."/>
            <person name="Keizer G."/>
            <person name="Linton E."/>
            <person name="Llaca V."/>
            <person name="Song R."/>
            <person name="Tanyolac B."/>
            <person name="Young S."/>
            <person name="Ho-Il K."/>
            <person name="Hahn J.H."/>
            <person name="Sangsakoo G."/>
            <person name="Vanavichit A."/>
            <person name="de Mattos Luiz.A.T."/>
            <person name="Zimmer P.D."/>
            <person name="Malone G."/>
            <person name="Dellagostin O."/>
            <person name="de Oliveira A.C."/>
            <person name="Bevan M."/>
            <person name="Bancroft I."/>
            <person name="Minx P."/>
            <person name="Cordum H."/>
            <person name="Wilson R."/>
            <person name="Cheng Z."/>
            <person name="Jin W."/>
            <person name="Jiang J."/>
            <person name="Leong S.A."/>
            <person name="Iwama H."/>
            <person name="Gojobori T."/>
            <person name="Itoh T."/>
            <person name="Niimura Y."/>
            <person name="Fujii Y."/>
            <person name="Habara T."/>
            <person name="Sakai H."/>
            <person name="Sato Y."/>
            <person name="Wilson G."/>
            <person name="Kumar K."/>
            <person name="McCouch S."/>
            <person name="Juretic N."/>
            <person name="Hoen D."/>
            <person name="Wright S."/>
            <person name="Bruskiewich R."/>
            <person name="Bureau T."/>
            <person name="Miyao A."/>
            <person name="Hirochika H."/>
            <person name="Nishikawa T."/>
            <person name="Kadowaki K."/>
            <person name="Sugiura M."/>
            <person name="Burr B."/>
            <person name="Sasaki T."/>
        </authorList>
    </citation>
    <scope>NUCLEOTIDE SEQUENCE [LARGE SCALE GENOMIC DNA]</scope>
    <source>
        <strain evidence="3">cv. Nipponbare</strain>
    </source>
</reference>
<evidence type="ECO:0000313" key="2">
    <source>
        <dbReference type="EMBL" id="BAT04206.1"/>
    </source>
</evidence>
<reference evidence="2 3" key="2">
    <citation type="journal article" date="2013" name="Plant Cell Physiol.">
        <title>Rice Annotation Project Database (RAP-DB): an integrative and interactive database for rice genomics.</title>
        <authorList>
            <person name="Sakai H."/>
            <person name="Lee S.S."/>
            <person name="Tanaka T."/>
            <person name="Numa H."/>
            <person name="Kim J."/>
            <person name="Kawahara Y."/>
            <person name="Wakimoto H."/>
            <person name="Yang C.C."/>
            <person name="Iwamoto M."/>
            <person name="Abe T."/>
            <person name="Yamada Y."/>
            <person name="Muto A."/>
            <person name="Inokuchi H."/>
            <person name="Ikemura T."/>
            <person name="Matsumoto T."/>
            <person name="Sasaki T."/>
            <person name="Itoh T."/>
        </authorList>
    </citation>
    <scope>NUCLEOTIDE SEQUENCE [LARGE SCALE GENOMIC DNA]</scope>
    <source>
        <strain evidence="3">cv. Nipponbare</strain>
    </source>
</reference>
<feature type="non-terminal residue" evidence="2">
    <location>
        <position position="1"/>
    </location>
</feature>
<dbReference type="InParanoid" id="A0A0P0XCT9"/>
<protein>
    <submittedName>
        <fullName evidence="2">Os08g0194850 protein</fullName>
    </submittedName>
</protein>
<keyword evidence="3" id="KW-1185">Reference proteome</keyword>
<dbReference type="AlphaFoldDB" id="A0A0P0XCT9"/>
<gene>
    <name evidence="2" type="ordered locus">Os08g0194850</name>
    <name evidence="2" type="ORF">OSNPB_080194850</name>
</gene>
<reference evidence="2 3" key="3">
    <citation type="journal article" date="2013" name="Rice">
        <title>Improvement of the Oryza sativa Nipponbare reference genome using next generation sequence and optical map data.</title>
        <authorList>
            <person name="Kawahara Y."/>
            <person name="de la Bastide M."/>
            <person name="Hamilton J.P."/>
            <person name="Kanamori H."/>
            <person name="McCombie W.R."/>
            <person name="Ouyang S."/>
            <person name="Schwartz D.C."/>
            <person name="Tanaka T."/>
            <person name="Wu J."/>
            <person name="Zhou S."/>
            <person name="Childs K.L."/>
            <person name="Davidson R.M."/>
            <person name="Lin H."/>
            <person name="Quesada-Ocampo L."/>
            <person name="Vaillancourt B."/>
            <person name="Sakai H."/>
            <person name="Lee S.S."/>
            <person name="Kim J."/>
            <person name="Numa H."/>
            <person name="Itoh T."/>
            <person name="Buell C.R."/>
            <person name="Matsumoto T."/>
        </authorList>
    </citation>
    <scope>NUCLEOTIDE SEQUENCE [LARGE SCALE GENOMIC DNA]</scope>
    <source>
        <strain evidence="3">cv. Nipponbare</strain>
    </source>
</reference>
<evidence type="ECO:0000256" key="1">
    <source>
        <dbReference type="SAM" id="SignalP"/>
    </source>
</evidence>
<name>A0A0P0XCT9_ORYSJ</name>
<accession>A0A0P0XCT9</accession>
<feature type="signal peptide" evidence="1">
    <location>
        <begin position="1"/>
        <end position="40"/>
    </location>
</feature>
<sequence>QHVGACGEEEHHVVGERLGRLGHGLLLVLLLLLLVPPGEVDVSGEVPDKDALLHAPGQPLLPVQGLATLVQSPSLQLRSTL</sequence>
<feature type="chain" id="PRO_5006057035" evidence="1">
    <location>
        <begin position="41"/>
        <end position="81"/>
    </location>
</feature>
<proteinExistence type="predicted"/>
<dbReference type="Gramene" id="Os08t0194850-00">
    <property type="protein sequence ID" value="Os08t0194850-00"/>
    <property type="gene ID" value="Os08g0194850"/>
</dbReference>
<dbReference type="PaxDb" id="39947-A0A0P0XCT9"/>
<dbReference type="Proteomes" id="UP000059680">
    <property type="component" value="Chromosome 8"/>
</dbReference>
<keyword evidence="1" id="KW-0732">Signal</keyword>
<organism evidence="2 3">
    <name type="scientific">Oryza sativa subsp. japonica</name>
    <name type="common">Rice</name>
    <dbReference type="NCBI Taxonomy" id="39947"/>
    <lineage>
        <taxon>Eukaryota</taxon>
        <taxon>Viridiplantae</taxon>
        <taxon>Streptophyta</taxon>
        <taxon>Embryophyta</taxon>
        <taxon>Tracheophyta</taxon>
        <taxon>Spermatophyta</taxon>
        <taxon>Magnoliopsida</taxon>
        <taxon>Liliopsida</taxon>
        <taxon>Poales</taxon>
        <taxon>Poaceae</taxon>
        <taxon>BOP clade</taxon>
        <taxon>Oryzoideae</taxon>
        <taxon>Oryzeae</taxon>
        <taxon>Oryzinae</taxon>
        <taxon>Oryza</taxon>
        <taxon>Oryza sativa</taxon>
    </lineage>
</organism>
<dbReference type="EMBL" id="AP014964">
    <property type="protein sequence ID" value="BAT04206.1"/>
    <property type="molecule type" value="Genomic_DNA"/>
</dbReference>
<evidence type="ECO:0000313" key="3">
    <source>
        <dbReference type="Proteomes" id="UP000059680"/>
    </source>
</evidence>